<dbReference type="Proteomes" id="UP000000539">
    <property type="component" value="Unassembled WGS sequence"/>
</dbReference>
<dbReference type="SUPFAM" id="SSF47694">
    <property type="entry name" value="Cytochrome c oxidase subunit h"/>
    <property type="match status" value="1"/>
</dbReference>
<evidence type="ECO:0000256" key="5">
    <source>
        <dbReference type="ARBA" id="ARBA00042114"/>
    </source>
</evidence>
<keyword evidence="8" id="KW-1185">Reference proteome</keyword>
<protein>
    <recommendedName>
        <fullName evidence="4">Cytochrome c oxidase subunit 6B1</fullName>
    </recommendedName>
    <alternativeName>
        <fullName evidence="5">Cytochrome c oxidase subunit VIb isoform 1</fullName>
    </alternativeName>
</protein>
<evidence type="ECO:0000256" key="3">
    <source>
        <dbReference type="ARBA" id="ARBA00023157"/>
    </source>
</evidence>
<dbReference type="Gene3D" id="1.10.10.140">
    <property type="entry name" value="Cytochrome c oxidase, subunit VIb"/>
    <property type="match status" value="1"/>
</dbReference>
<dbReference type="CDD" id="cd00926">
    <property type="entry name" value="Cyt_c_Oxidase_VIb"/>
    <property type="match status" value="1"/>
</dbReference>
<proteinExistence type="predicted"/>
<dbReference type="GO" id="GO:0005739">
    <property type="term" value="C:mitochondrion"/>
    <property type="evidence" value="ECO:0007669"/>
    <property type="project" value="UniProtKB-SubCell"/>
</dbReference>
<dbReference type="AlphaFoldDB" id="A0A8V0X123"/>
<dbReference type="PROSITE" id="PS51808">
    <property type="entry name" value="CHCH"/>
    <property type="match status" value="1"/>
</dbReference>
<sequence>MEVPPPFSPSRSPPNPSPALSVGRSTLCTSVISLAAPRAVASLPAALCAVRLGGSVVRAAAVKVTLTGTAAAAAMAEDIRTKLEHYKTAPFDSRFPNQNQTRNCWQNYLDFHRCEKAMAAKGADATPCQWYYRVYKSICPTSWVSVTSSWWPSGCHLPLGGPAGL</sequence>
<keyword evidence="2" id="KW-0496">Mitochondrion</keyword>
<reference evidence="7" key="1">
    <citation type="submission" date="2025-08" db="UniProtKB">
        <authorList>
            <consortium name="Ensembl"/>
        </authorList>
    </citation>
    <scope>IDENTIFICATION</scope>
    <source>
        <strain evidence="7">broiler</strain>
    </source>
</reference>
<feature type="compositionally biased region" description="Pro residues" evidence="6">
    <location>
        <begin position="1"/>
        <end position="17"/>
    </location>
</feature>
<evidence type="ECO:0000313" key="7">
    <source>
        <dbReference type="Ensembl" id="ENSGALP00010001007.1"/>
    </source>
</evidence>
<evidence type="ECO:0000256" key="6">
    <source>
        <dbReference type="SAM" id="MobiDB-lite"/>
    </source>
</evidence>
<evidence type="ECO:0000256" key="4">
    <source>
        <dbReference type="ARBA" id="ARBA00040060"/>
    </source>
</evidence>
<name>A0A8V0X123_CHICK</name>
<reference evidence="7" key="2">
    <citation type="submission" date="2025-09" db="UniProtKB">
        <authorList>
            <consortium name="Ensembl"/>
        </authorList>
    </citation>
    <scope>IDENTIFICATION</scope>
    <source>
        <strain evidence="7">broiler</strain>
    </source>
</reference>
<gene>
    <name evidence="7" type="primary">LOC121108888</name>
</gene>
<dbReference type="OrthoDB" id="1107506at2759"/>
<dbReference type="InterPro" id="IPR048280">
    <property type="entry name" value="COX6B-like"/>
</dbReference>
<evidence type="ECO:0000256" key="1">
    <source>
        <dbReference type="ARBA" id="ARBA00004173"/>
    </source>
</evidence>
<dbReference type="GeneTree" id="ENSGT00940000164148"/>
<evidence type="ECO:0000313" key="8">
    <source>
        <dbReference type="Proteomes" id="UP000000539"/>
    </source>
</evidence>
<dbReference type="Ensembl" id="ENSGALT00010001806.1">
    <property type="protein sequence ID" value="ENSGALP00010001007.1"/>
    <property type="gene ID" value="ENSGALG00010000817.1"/>
</dbReference>
<comment type="subcellular location">
    <subcellularLocation>
        <location evidence="1">Mitochondrion</location>
    </subcellularLocation>
</comment>
<dbReference type="PANTHER" id="PTHR11387">
    <property type="entry name" value="CYTOCHROME C OXIDASE SUBUNIT 6B"/>
    <property type="match status" value="1"/>
</dbReference>
<dbReference type="Pfam" id="PF02297">
    <property type="entry name" value="COX6B"/>
    <property type="match status" value="1"/>
</dbReference>
<dbReference type="InterPro" id="IPR036549">
    <property type="entry name" value="CX6/COA6-like_sf"/>
</dbReference>
<keyword evidence="3" id="KW-1015">Disulfide bond</keyword>
<dbReference type="FunFam" id="1.10.10.140:FF:000001">
    <property type="entry name" value="Cytochrome c oxidase subunit 6B1"/>
    <property type="match status" value="1"/>
</dbReference>
<organism evidence="7 8">
    <name type="scientific">Gallus gallus</name>
    <name type="common">Chicken</name>
    <dbReference type="NCBI Taxonomy" id="9031"/>
    <lineage>
        <taxon>Eukaryota</taxon>
        <taxon>Metazoa</taxon>
        <taxon>Chordata</taxon>
        <taxon>Craniata</taxon>
        <taxon>Vertebrata</taxon>
        <taxon>Euteleostomi</taxon>
        <taxon>Archelosauria</taxon>
        <taxon>Archosauria</taxon>
        <taxon>Dinosauria</taxon>
        <taxon>Saurischia</taxon>
        <taxon>Theropoda</taxon>
        <taxon>Coelurosauria</taxon>
        <taxon>Aves</taxon>
        <taxon>Neognathae</taxon>
        <taxon>Galloanserae</taxon>
        <taxon>Galliformes</taxon>
        <taxon>Phasianidae</taxon>
        <taxon>Phasianinae</taxon>
        <taxon>Gallus</taxon>
    </lineage>
</organism>
<accession>A0A8V0X123</accession>
<dbReference type="InterPro" id="IPR003213">
    <property type="entry name" value="Cyt_c_oxidase_su6B"/>
</dbReference>
<evidence type="ECO:0000256" key="2">
    <source>
        <dbReference type="ARBA" id="ARBA00023128"/>
    </source>
</evidence>
<dbReference type="GO" id="GO:0045277">
    <property type="term" value="C:respiratory chain complex IV"/>
    <property type="evidence" value="ECO:0007669"/>
    <property type="project" value="InterPro"/>
</dbReference>
<feature type="region of interest" description="Disordered" evidence="6">
    <location>
        <begin position="1"/>
        <end position="20"/>
    </location>
</feature>